<evidence type="ECO:0000259" key="12">
    <source>
        <dbReference type="PROSITE" id="PS52015"/>
    </source>
</evidence>
<organism evidence="13 14">
    <name type="scientific">Thiomicrorhabdus immobilis</name>
    <dbReference type="NCBI Taxonomy" id="2791037"/>
    <lineage>
        <taxon>Bacteria</taxon>
        <taxon>Pseudomonadati</taxon>
        <taxon>Pseudomonadota</taxon>
        <taxon>Gammaproteobacteria</taxon>
        <taxon>Thiotrichales</taxon>
        <taxon>Piscirickettsiaceae</taxon>
        <taxon>Thiomicrorhabdus</taxon>
    </lineage>
</organism>
<reference evidence="13" key="1">
    <citation type="journal article" date="2022" name="Arch. Microbiol.">
        <title>Thiomicrorhabdus immobilis sp. nov., a mesophilic sulfur-oxidizing bacterium isolated from sediment of a brackish lake in northern Japan.</title>
        <authorList>
            <person name="Kojima H."/>
            <person name="Mochizuki J."/>
            <person name="Kanda M."/>
            <person name="Watanabe T."/>
            <person name="Fukui M."/>
        </authorList>
    </citation>
    <scope>NUCLEOTIDE SEQUENCE</scope>
    <source>
        <strain evidence="13">Am19</strain>
    </source>
</reference>
<dbReference type="PROSITE" id="PS52015">
    <property type="entry name" value="TONB_CTD"/>
    <property type="match status" value="1"/>
</dbReference>
<keyword evidence="14" id="KW-1185">Reference proteome</keyword>
<evidence type="ECO:0000313" key="14">
    <source>
        <dbReference type="Proteomes" id="UP001054820"/>
    </source>
</evidence>
<dbReference type="Gene3D" id="3.30.1150.10">
    <property type="match status" value="1"/>
</dbReference>
<sequence length="287" mass="32642">MKSSTTLSFIIAAILYTALLLLGYWLWTLSANTPIKEQLKPVPVTLAMFQESSVQPMVEPVIESIVQPEIKPEIEPISQPKPIQPIQPPELVAAVKPIKPKKPEPKKEPKKELKQEIKPKAEPKQVSEPQKTPITQTQPKAEPVKQPQAVPETPEKKTEQTVAASQPQTVITKAKPSKPKYSQQQIVDAEQAYLHELRKQIITFAKDTYPRRAKRRGWEGEVSIEFVLTPNGNITKLKILQSSERAILDQAALEIFQEKMHNHFKAFPKEITRSRWLIKVPVSYHLR</sequence>
<evidence type="ECO:0000256" key="11">
    <source>
        <dbReference type="SAM" id="MobiDB-lite"/>
    </source>
</evidence>
<keyword evidence="8 10" id="KW-1133">Transmembrane helix</keyword>
<feature type="compositionally biased region" description="Polar residues" evidence="11">
    <location>
        <begin position="127"/>
        <end position="139"/>
    </location>
</feature>
<dbReference type="SUPFAM" id="SSF74653">
    <property type="entry name" value="TolA/TonB C-terminal domain"/>
    <property type="match status" value="1"/>
</dbReference>
<evidence type="ECO:0000313" key="13">
    <source>
        <dbReference type="EMBL" id="BCN92888.1"/>
    </source>
</evidence>
<dbReference type="Pfam" id="PF03544">
    <property type="entry name" value="TonB_C"/>
    <property type="match status" value="1"/>
</dbReference>
<dbReference type="InterPro" id="IPR003538">
    <property type="entry name" value="TonB"/>
</dbReference>
<dbReference type="RefSeq" id="WP_237263218.1">
    <property type="nucleotide sequence ID" value="NZ_AP024202.1"/>
</dbReference>
<name>A0ABM7MBY3_9GAMM</name>
<evidence type="ECO:0000256" key="3">
    <source>
        <dbReference type="ARBA" id="ARBA00022448"/>
    </source>
</evidence>
<comment type="similarity">
    <text evidence="2 10">Belongs to the TonB family.</text>
</comment>
<proteinExistence type="inferred from homology"/>
<keyword evidence="3 10" id="KW-0813">Transport</keyword>
<keyword evidence="4 10" id="KW-1003">Cell membrane</keyword>
<keyword evidence="9 10" id="KW-0472">Membrane</keyword>
<keyword evidence="6 10" id="KW-0812">Transmembrane</keyword>
<dbReference type="InterPro" id="IPR006260">
    <property type="entry name" value="TonB/TolA_C"/>
</dbReference>
<dbReference type="NCBIfam" id="TIGR01352">
    <property type="entry name" value="tonB_Cterm"/>
    <property type="match status" value="1"/>
</dbReference>
<dbReference type="PANTHER" id="PTHR33446">
    <property type="entry name" value="PROTEIN TONB-RELATED"/>
    <property type="match status" value="1"/>
</dbReference>
<gene>
    <name evidence="13" type="ORF">THMIRHAM_06730</name>
</gene>
<evidence type="ECO:0000256" key="8">
    <source>
        <dbReference type="ARBA" id="ARBA00022989"/>
    </source>
</evidence>
<feature type="transmembrane region" description="Helical" evidence="10">
    <location>
        <begin position="7"/>
        <end position="27"/>
    </location>
</feature>
<feature type="domain" description="TonB C-terminal" evidence="12">
    <location>
        <begin position="194"/>
        <end position="287"/>
    </location>
</feature>
<feature type="compositionally biased region" description="Polar residues" evidence="11">
    <location>
        <begin position="160"/>
        <end position="171"/>
    </location>
</feature>
<evidence type="ECO:0000256" key="1">
    <source>
        <dbReference type="ARBA" id="ARBA00004383"/>
    </source>
</evidence>
<protein>
    <recommendedName>
        <fullName evidence="10">Protein TonB</fullName>
    </recommendedName>
</protein>
<comment type="subcellular location">
    <subcellularLocation>
        <location evidence="1 10">Cell inner membrane</location>
        <topology evidence="1 10">Single-pass membrane protein</topology>
        <orientation evidence="1 10">Periplasmic side</orientation>
    </subcellularLocation>
</comment>
<dbReference type="InterPro" id="IPR037682">
    <property type="entry name" value="TonB_C"/>
</dbReference>
<feature type="region of interest" description="Disordered" evidence="11">
    <location>
        <begin position="97"/>
        <end position="177"/>
    </location>
</feature>
<evidence type="ECO:0000256" key="9">
    <source>
        <dbReference type="ARBA" id="ARBA00023136"/>
    </source>
</evidence>
<feature type="compositionally biased region" description="Basic and acidic residues" evidence="11">
    <location>
        <begin position="101"/>
        <end position="125"/>
    </location>
</feature>
<evidence type="ECO:0000256" key="10">
    <source>
        <dbReference type="RuleBase" id="RU362123"/>
    </source>
</evidence>
<evidence type="ECO:0000256" key="5">
    <source>
        <dbReference type="ARBA" id="ARBA00022519"/>
    </source>
</evidence>
<keyword evidence="10" id="KW-0735">Signal-anchor</keyword>
<dbReference type="PRINTS" id="PR01374">
    <property type="entry name" value="TONBPROTEIN"/>
</dbReference>
<keyword evidence="5 10" id="KW-0997">Cell inner membrane</keyword>
<comment type="function">
    <text evidence="10">Interacts with outer membrane receptor proteins that carry out high-affinity binding and energy dependent uptake into the periplasmic space of specific substrates. It could act to transduce energy from the cytoplasmic membrane to specific energy-requiring processes in the outer membrane, resulting in the release into the periplasm of ligands bound by these outer membrane proteins.</text>
</comment>
<dbReference type="InterPro" id="IPR051045">
    <property type="entry name" value="TonB-dependent_transducer"/>
</dbReference>
<accession>A0ABM7MBY3</accession>
<dbReference type="Proteomes" id="UP001054820">
    <property type="component" value="Chromosome"/>
</dbReference>
<dbReference type="PANTHER" id="PTHR33446:SF2">
    <property type="entry name" value="PROTEIN TONB"/>
    <property type="match status" value="1"/>
</dbReference>
<evidence type="ECO:0000256" key="2">
    <source>
        <dbReference type="ARBA" id="ARBA00006555"/>
    </source>
</evidence>
<evidence type="ECO:0000256" key="7">
    <source>
        <dbReference type="ARBA" id="ARBA00022927"/>
    </source>
</evidence>
<evidence type="ECO:0000256" key="6">
    <source>
        <dbReference type="ARBA" id="ARBA00022692"/>
    </source>
</evidence>
<dbReference type="EMBL" id="AP024202">
    <property type="protein sequence ID" value="BCN92888.1"/>
    <property type="molecule type" value="Genomic_DNA"/>
</dbReference>
<evidence type="ECO:0000256" key="4">
    <source>
        <dbReference type="ARBA" id="ARBA00022475"/>
    </source>
</evidence>
<keyword evidence="7 10" id="KW-0653">Protein transport</keyword>